<sequence>MDKAAALNAFQKQFLGEVDDALSATLLEATTLVYKQKRDILFHEGDPGEYVYFLQQGNIRLFRTTDQGKETVVHFVQSGELFAEILLVGHQQYPVSAMALEPCVVLGISARRLRQAVERNPDMALRYIGLLTQRLKHLVTMVEQLSSRDVQDRFLVYVEHLAKEHRLKTVKLPVPKGELALLLGTTPETFSRVLKKLAEDEIIQVQGREITLLRRGATGI</sequence>
<evidence type="ECO:0000259" key="5">
    <source>
        <dbReference type="PROSITE" id="PS51063"/>
    </source>
</evidence>
<evidence type="ECO:0000313" key="7">
    <source>
        <dbReference type="Proteomes" id="UP000528322"/>
    </source>
</evidence>
<dbReference type="RefSeq" id="WP_183729597.1">
    <property type="nucleotide sequence ID" value="NZ_JACHID010000002.1"/>
</dbReference>
<dbReference type="AlphaFoldDB" id="A0A7W7Y382"/>
<dbReference type="InterPro" id="IPR050397">
    <property type="entry name" value="Env_Response_Regulators"/>
</dbReference>
<proteinExistence type="predicted"/>
<gene>
    <name evidence="6" type="ORF">HNR37_000553</name>
</gene>
<dbReference type="EMBL" id="JACHID010000002">
    <property type="protein sequence ID" value="MBB5021247.1"/>
    <property type="molecule type" value="Genomic_DNA"/>
</dbReference>
<dbReference type="GO" id="GO:0005829">
    <property type="term" value="C:cytosol"/>
    <property type="evidence" value="ECO:0007669"/>
    <property type="project" value="TreeGrafter"/>
</dbReference>
<dbReference type="CDD" id="cd00038">
    <property type="entry name" value="CAP_ED"/>
    <property type="match status" value="1"/>
</dbReference>
<dbReference type="GO" id="GO:0003700">
    <property type="term" value="F:DNA-binding transcription factor activity"/>
    <property type="evidence" value="ECO:0007669"/>
    <property type="project" value="TreeGrafter"/>
</dbReference>
<keyword evidence="7" id="KW-1185">Reference proteome</keyword>
<dbReference type="InterPro" id="IPR018490">
    <property type="entry name" value="cNMP-bd_dom_sf"/>
</dbReference>
<dbReference type="Gene3D" id="2.60.120.10">
    <property type="entry name" value="Jelly Rolls"/>
    <property type="match status" value="1"/>
</dbReference>
<dbReference type="PROSITE" id="PS51063">
    <property type="entry name" value="HTH_CRP_2"/>
    <property type="match status" value="1"/>
</dbReference>
<keyword evidence="1" id="KW-0805">Transcription regulation</keyword>
<dbReference type="InterPro" id="IPR012318">
    <property type="entry name" value="HTH_CRP"/>
</dbReference>
<evidence type="ECO:0000256" key="1">
    <source>
        <dbReference type="ARBA" id="ARBA00023015"/>
    </source>
</evidence>
<dbReference type="SMART" id="SM00419">
    <property type="entry name" value="HTH_CRP"/>
    <property type="match status" value="1"/>
</dbReference>
<dbReference type="InterPro" id="IPR000595">
    <property type="entry name" value="cNMP-bd_dom"/>
</dbReference>
<name>A0A7W7Y382_9BACT</name>
<reference evidence="6 7" key="1">
    <citation type="submission" date="2020-08" db="EMBL/GenBank/DDBJ databases">
        <title>Genomic Encyclopedia of Type Strains, Phase IV (KMG-IV): sequencing the most valuable type-strain genomes for metagenomic binning, comparative biology and taxonomic classification.</title>
        <authorList>
            <person name="Goeker M."/>
        </authorList>
    </citation>
    <scope>NUCLEOTIDE SEQUENCE [LARGE SCALE GENOMIC DNA]</scope>
    <source>
        <strain evidence="6 7">DSM 22071</strain>
    </source>
</reference>
<dbReference type="PANTHER" id="PTHR24567:SF26">
    <property type="entry name" value="REGULATORY PROTEIN YEIL"/>
    <property type="match status" value="1"/>
</dbReference>
<dbReference type="Pfam" id="PF00027">
    <property type="entry name" value="cNMP_binding"/>
    <property type="match status" value="1"/>
</dbReference>
<comment type="caution">
    <text evidence="6">The sequence shown here is derived from an EMBL/GenBank/DDBJ whole genome shotgun (WGS) entry which is preliminary data.</text>
</comment>
<feature type="domain" description="Cyclic nucleotide-binding" evidence="4">
    <location>
        <begin position="14"/>
        <end position="134"/>
    </location>
</feature>
<evidence type="ECO:0000313" key="6">
    <source>
        <dbReference type="EMBL" id="MBB5021247.1"/>
    </source>
</evidence>
<dbReference type="InterPro" id="IPR014710">
    <property type="entry name" value="RmlC-like_jellyroll"/>
</dbReference>
<dbReference type="Proteomes" id="UP000528322">
    <property type="component" value="Unassembled WGS sequence"/>
</dbReference>
<dbReference type="SUPFAM" id="SSF51206">
    <property type="entry name" value="cAMP-binding domain-like"/>
    <property type="match status" value="1"/>
</dbReference>
<dbReference type="PANTHER" id="PTHR24567">
    <property type="entry name" value="CRP FAMILY TRANSCRIPTIONAL REGULATORY PROTEIN"/>
    <property type="match status" value="1"/>
</dbReference>
<evidence type="ECO:0000256" key="3">
    <source>
        <dbReference type="ARBA" id="ARBA00023163"/>
    </source>
</evidence>
<feature type="domain" description="HTH crp-type" evidence="5">
    <location>
        <begin position="148"/>
        <end position="216"/>
    </location>
</feature>
<dbReference type="SUPFAM" id="SSF46785">
    <property type="entry name" value="Winged helix' DNA-binding domain"/>
    <property type="match status" value="1"/>
</dbReference>
<dbReference type="Gene3D" id="1.10.10.10">
    <property type="entry name" value="Winged helix-like DNA-binding domain superfamily/Winged helix DNA-binding domain"/>
    <property type="match status" value="1"/>
</dbReference>
<dbReference type="InterPro" id="IPR036390">
    <property type="entry name" value="WH_DNA-bd_sf"/>
</dbReference>
<evidence type="ECO:0000256" key="2">
    <source>
        <dbReference type="ARBA" id="ARBA00023125"/>
    </source>
</evidence>
<dbReference type="InterPro" id="IPR036388">
    <property type="entry name" value="WH-like_DNA-bd_sf"/>
</dbReference>
<dbReference type="GO" id="GO:0003677">
    <property type="term" value="F:DNA binding"/>
    <property type="evidence" value="ECO:0007669"/>
    <property type="project" value="UniProtKB-KW"/>
</dbReference>
<dbReference type="SMART" id="SM00100">
    <property type="entry name" value="cNMP"/>
    <property type="match status" value="1"/>
</dbReference>
<keyword evidence="3" id="KW-0804">Transcription</keyword>
<dbReference type="PRINTS" id="PR00034">
    <property type="entry name" value="HTHCRP"/>
</dbReference>
<dbReference type="PROSITE" id="PS50042">
    <property type="entry name" value="CNMP_BINDING_3"/>
    <property type="match status" value="1"/>
</dbReference>
<protein>
    <submittedName>
        <fullName evidence="6">CRP/FNR family transcriptional regulator</fullName>
    </submittedName>
</protein>
<organism evidence="6 7">
    <name type="scientific">Desulfurispira natronophila</name>
    <dbReference type="NCBI Taxonomy" id="682562"/>
    <lineage>
        <taxon>Bacteria</taxon>
        <taxon>Pseudomonadati</taxon>
        <taxon>Chrysiogenota</taxon>
        <taxon>Chrysiogenia</taxon>
        <taxon>Chrysiogenales</taxon>
        <taxon>Chrysiogenaceae</taxon>
        <taxon>Desulfurispira</taxon>
    </lineage>
</organism>
<evidence type="ECO:0000259" key="4">
    <source>
        <dbReference type="PROSITE" id="PS50042"/>
    </source>
</evidence>
<dbReference type="Pfam" id="PF13545">
    <property type="entry name" value="HTH_Crp_2"/>
    <property type="match status" value="1"/>
</dbReference>
<accession>A0A7W7Y382</accession>
<keyword evidence="2" id="KW-0238">DNA-binding</keyword>